<organism evidence="11 12">
    <name type="scientific">Marasmius tenuissimus</name>
    <dbReference type="NCBI Taxonomy" id="585030"/>
    <lineage>
        <taxon>Eukaryota</taxon>
        <taxon>Fungi</taxon>
        <taxon>Dikarya</taxon>
        <taxon>Basidiomycota</taxon>
        <taxon>Agaricomycotina</taxon>
        <taxon>Agaricomycetes</taxon>
        <taxon>Agaricomycetidae</taxon>
        <taxon>Agaricales</taxon>
        <taxon>Marasmiineae</taxon>
        <taxon>Marasmiaceae</taxon>
        <taxon>Marasmius</taxon>
    </lineage>
</organism>
<feature type="transmembrane region" description="Helical" evidence="10">
    <location>
        <begin position="780"/>
        <end position="797"/>
    </location>
</feature>
<dbReference type="EC" id="2.3.2.27" evidence="4"/>
<comment type="pathway">
    <text evidence="3">Protein modification; protein ubiquitination.</text>
</comment>
<keyword evidence="6 10" id="KW-0812">Transmembrane</keyword>
<evidence type="ECO:0000256" key="9">
    <source>
        <dbReference type="ARBA" id="ARBA00023136"/>
    </source>
</evidence>
<dbReference type="EMBL" id="JBBXMP010000015">
    <property type="protein sequence ID" value="KAL0068952.1"/>
    <property type="molecule type" value="Genomic_DNA"/>
</dbReference>
<evidence type="ECO:0000256" key="1">
    <source>
        <dbReference type="ARBA" id="ARBA00000900"/>
    </source>
</evidence>
<feature type="transmembrane region" description="Helical" evidence="10">
    <location>
        <begin position="936"/>
        <end position="954"/>
    </location>
</feature>
<gene>
    <name evidence="11" type="ORF">AAF712_003945</name>
</gene>
<feature type="transmembrane region" description="Helical" evidence="10">
    <location>
        <begin position="630"/>
        <end position="658"/>
    </location>
</feature>
<evidence type="ECO:0000256" key="7">
    <source>
        <dbReference type="ARBA" id="ARBA00022786"/>
    </source>
</evidence>
<keyword evidence="5" id="KW-0808">Transferase</keyword>
<evidence type="ECO:0000256" key="2">
    <source>
        <dbReference type="ARBA" id="ARBA00004141"/>
    </source>
</evidence>
<feature type="transmembrane region" description="Helical" evidence="10">
    <location>
        <begin position="591"/>
        <end position="609"/>
    </location>
</feature>
<accession>A0ABR3A8U9</accession>
<feature type="transmembrane region" description="Helical" evidence="10">
    <location>
        <begin position="974"/>
        <end position="990"/>
    </location>
</feature>
<comment type="subcellular location">
    <subcellularLocation>
        <location evidence="2">Membrane</location>
        <topology evidence="2">Multi-pass membrane protein</topology>
    </subcellularLocation>
</comment>
<comment type="caution">
    <text evidence="11">The sequence shown here is derived from an EMBL/GenBank/DDBJ whole genome shotgun (WGS) entry which is preliminary data.</text>
</comment>
<dbReference type="Proteomes" id="UP001437256">
    <property type="component" value="Unassembled WGS sequence"/>
</dbReference>
<proteinExistence type="predicted"/>
<reference evidence="11 12" key="1">
    <citation type="submission" date="2024-05" db="EMBL/GenBank/DDBJ databases">
        <title>A draft genome resource for the thread blight pathogen Marasmius tenuissimus strain MS-2.</title>
        <authorList>
            <person name="Yulfo-Soto G.E."/>
            <person name="Baruah I.K."/>
            <person name="Amoako-Attah I."/>
            <person name="Bukari Y."/>
            <person name="Meinhardt L.W."/>
            <person name="Bailey B.A."/>
            <person name="Cohen S.P."/>
        </authorList>
    </citation>
    <scope>NUCLEOTIDE SEQUENCE [LARGE SCALE GENOMIC DNA]</scope>
    <source>
        <strain evidence="11 12">MS-2</strain>
    </source>
</reference>
<name>A0ABR3A8U9_9AGAR</name>
<feature type="transmembrane region" description="Helical" evidence="10">
    <location>
        <begin position="678"/>
        <end position="703"/>
    </location>
</feature>
<comment type="catalytic activity">
    <reaction evidence="1">
        <text>S-ubiquitinyl-[E2 ubiquitin-conjugating enzyme]-L-cysteine + [acceptor protein]-L-lysine = [E2 ubiquitin-conjugating enzyme]-L-cysteine + N(6)-ubiquitinyl-[acceptor protein]-L-lysine.</text>
        <dbReference type="EC" id="2.3.2.27"/>
    </reaction>
</comment>
<evidence type="ECO:0000256" key="3">
    <source>
        <dbReference type="ARBA" id="ARBA00004906"/>
    </source>
</evidence>
<evidence type="ECO:0000313" key="11">
    <source>
        <dbReference type="EMBL" id="KAL0068952.1"/>
    </source>
</evidence>
<evidence type="ECO:0000256" key="5">
    <source>
        <dbReference type="ARBA" id="ARBA00022679"/>
    </source>
</evidence>
<keyword evidence="7" id="KW-0833">Ubl conjugation pathway</keyword>
<dbReference type="PANTHER" id="PTHR13145">
    <property type="entry name" value="SSM4 PROTEIN"/>
    <property type="match status" value="1"/>
</dbReference>
<feature type="transmembrane region" description="Helical" evidence="10">
    <location>
        <begin position="742"/>
        <end position="768"/>
    </location>
</feature>
<evidence type="ECO:0000256" key="4">
    <source>
        <dbReference type="ARBA" id="ARBA00012483"/>
    </source>
</evidence>
<evidence type="ECO:0000256" key="8">
    <source>
        <dbReference type="ARBA" id="ARBA00022989"/>
    </source>
</evidence>
<dbReference type="PANTHER" id="PTHR13145:SF0">
    <property type="entry name" value="E3 UBIQUITIN-PROTEIN LIGASE MARCHF6"/>
    <property type="match status" value="1"/>
</dbReference>
<keyword evidence="9 10" id="KW-0472">Membrane</keyword>
<evidence type="ECO:0000313" key="12">
    <source>
        <dbReference type="Proteomes" id="UP001437256"/>
    </source>
</evidence>
<keyword evidence="12" id="KW-1185">Reference proteome</keyword>
<evidence type="ECO:0000256" key="6">
    <source>
        <dbReference type="ARBA" id="ARBA00022692"/>
    </source>
</evidence>
<evidence type="ECO:0000256" key="10">
    <source>
        <dbReference type="SAM" id="Phobius"/>
    </source>
</evidence>
<protein>
    <recommendedName>
        <fullName evidence="4">RING-type E3 ubiquitin transferase</fullName>
        <ecNumber evidence="4">2.3.2.27</ecNumber>
    </recommendedName>
</protein>
<keyword evidence="8 10" id="KW-1133">Transmembrane helix</keyword>
<sequence>MRPILANRNISARKISNHDHPPASEGDKDIFLGSFSLPAAIVEFLSRPSLLSASSDIVTGCIIAFSGFAIAATFVLPDILLADAFDEVELDERLPDNLGGPILDVPRPLRELPRPKINMNARLAAARLEREALLAFDAISAGRDEEVPDFKPNRRRDVEAMDRMVANRLEGLRQRTGHYSLGGLFPESNIDQDRVRRRKFRDRLHGAKMSGARRRVDVKGLLNDLVVESQGEYLEDTRGSPGRTVAVPEPVQVVDVPTITAVEPGLSVPVLARVAVPQDISDFRVVSHHSDDSEGNEKGQERELGRLDNVEGLEQQAQKVIGVHEEADEDVPIGEPGIAVIVPGGDEENGAEVPAGRAGPGVDDNAGILVGLANRNLAAILDDENRDRAMEALGLTGPIHGLFTKAAVIFVSLDVVIAVAVWLLFTIGKTLVLLSVNPIAAMRVLHLPTQIIRCLSNPLVDGLIRLLRHIMVLSLVQLGHFQFNLIKQAATALMSAVCGQARIYRVMDFWSSTVVGRISQRIGVTSLTFIFEEEVSMLERASAWVHGPGLLRTSSVIRASFAPISHYVKASSQAWETWKVFVAGDGPRQRIFSVVIGYFIFIGGLYLASQGRASGSKSSGPIRASIRRQLRLLKVVTFVLVEFLVFPLTCGLASDFFVERLLPDAHMKHSVGLVSESSVAFLFYCWVAGFMSIPFVTIIVIGYRTILRPGALWFLPPFQGRSAREMVRDMLHRRTVVQLRNVALRGVIYVFMIGATVGSFVGALLMGSVLVPPFRWDPPFSTPIGLLFLTLASPHMLKESGLRKNLHDIATAISRYLAAQLRLTAYLFGRRAGGEERTRRSWIAHICSSDASGSKDLDGYDGSFRRVPNANWPALGGAKGAYATVAVTPTGEPVDDAAKLLMLNQDAQLLKGGRSIEEDYIVVYIPPHFVYRTSGFFLLSWVIGELYLGFSIWAPIIVGRTIIRLFTAKDVHDGYSIVIGSLLAWLWCGIGRNIQSGKESGVQEM</sequence>